<proteinExistence type="inferred from homology"/>
<evidence type="ECO:0000256" key="6">
    <source>
        <dbReference type="ARBA" id="ARBA00023136"/>
    </source>
</evidence>
<reference evidence="9 10" key="1">
    <citation type="submission" date="2014-11" db="EMBL/GenBank/DDBJ databases">
        <title>Draft genome sequence of Chelonobacter oris 1662T, associated with respiratory disease in Hermann's Tortoises.</title>
        <authorList>
            <person name="Kudirkiene E."/>
            <person name="Hansen M.J."/>
            <person name="Bojesen A.M."/>
        </authorList>
    </citation>
    <scope>NUCLEOTIDE SEQUENCE [LARGE SCALE GENOMIC DNA]</scope>
    <source>
        <strain evidence="9 10">1662</strain>
    </source>
</reference>
<feature type="transmembrane region" description="Helical" evidence="7">
    <location>
        <begin position="319"/>
        <end position="336"/>
    </location>
</feature>
<dbReference type="RefSeq" id="WP_034617806.1">
    <property type="nucleotide sequence ID" value="NZ_JSUM01000017.1"/>
</dbReference>
<keyword evidence="4 7" id="KW-0812">Transmembrane</keyword>
<feature type="transmembrane region" description="Helical" evidence="7">
    <location>
        <begin position="59"/>
        <end position="84"/>
    </location>
</feature>
<comment type="caution">
    <text evidence="9">The sequence shown here is derived from an EMBL/GenBank/DDBJ whole genome shotgun (WGS) entry which is preliminary data.</text>
</comment>
<feature type="transmembrane region" description="Helical" evidence="7">
    <location>
        <begin position="274"/>
        <end position="299"/>
    </location>
</feature>
<dbReference type="Pfam" id="PF06808">
    <property type="entry name" value="DctM"/>
    <property type="match status" value="1"/>
</dbReference>
<feature type="transmembrane region" description="Helical" evidence="7">
    <location>
        <begin position="405"/>
        <end position="426"/>
    </location>
</feature>
<feature type="transmembrane region" description="Helical" evidence="7">
    <location>
        <begin position="173"/>
        <end position="199"/>
    </location>
</feature>
<evidence type="ECO:0000256" key="4">
    <source>
        <dbReference type="ARBA" id="ARBA00022692"/>
    </source>
</evidence>
<feature type="transmembrane region" description="Helical" evidence="7">
    <location>
        <begin position="246"/>
        <end position="262"/>
    </location>
</feature>
<evidence type="ECO:0000313" key="10">
    <source>
        <dbReference type="Proteomes" id="UP000030380"/>
    </source>
</evidence>
<name>A0A0A3AJH2_9PAST</name>
<dbReference type="GO" id="GO:0005886">
    <property type="term" value="C:plasma membrane"/>
    <property type="evidence" value="ECO:0007669"/>
    <property type="project" value="UniProtKB-SubCell"/>
</dbReference>
<dbReference type="InterPro" id="IPR004681">
    <property type="entry name" value="TRAP_DctM"/>
</dbReference>
<dbReference type="Proteomes" id="UP000030380">
    <property type="component" value="Unassembled WGS sequence"/>
</dbReference>
<dbReference type="NCBIfam" id="TIGR00786">
    <property type="entry name" value="dctM"/>
    <property type="match status" value="1"/>
</dbReference>
<feature type="domain" description="TRAP C4-dicarboxylate transport system permease DctM subunit" evidence="8">
    <location>
        <begin position="12"/>
        <end position="422"/>
    </location>
</feature>
<evidence type="ECO:0000256" key="2">
    <source>
        <dbReference type="ARBA" id="ARBA00022475"/>
    </source>
</evidence>
<protein>
    <recommendedName>
        <fullName evidence="7">TRAP transporter large permease protein</fullName>
    </recommendedName>
</protein>
<gene>
    <name evidence="9" type="ORF">OA57_11075</name>
</gene>
<feature type="transmembrane region" description="Helical" evidence="7">
    <location>
        <begin position="104"/>
        <end position="130"/>
    </location>
</feature>
<comment type="subcellular location">
    <subcellularLocation>
        <location evidence="1 7">Cell inner membrane</location>
        <topology evidence="1 7">Multi-pass membrane protein</topology>
    </subcellularLocation>
</comment>
<keyword evidence="5 7" id="KW-1133">Transmembrane helix</keyword>
<dbReference type="AlphaFoldDB" id="A0A0A3AJH2"/>
<keyword evidence="10" id="KW-1185">Reference proteome</keyword>
<evidence type="ECO:0000256" key="5">
    <source>
        <dbReference type="ARBA" id="ARBA00022989"/>
    </source>
</evidence>
<dbReference type="PANTHER" id="PTHR33362">
    <property type="entry name" value="SIALIC ACID TRAP TRANSPORTER PERMEASE PROTEIN SIAT-RELATED"/>
    <property type="match status" value="1"/>
</dbReference>
<organism evidence="9 10">
    <name type="scientific">Chelonobacter oris</name>
    <dbReference type="NCBI Taxonomy" id="505317"/>
    <lineage>
        <taxon>Bacteria</taxon>
        <taxon>Pseudomonadati</taxon>
        <taxon>Pseudomonadota</taxon>
        <taxon>Gammaproteobacteria</taxon>
        <taxon>Pasteurellales</taxon>
        <taxon>Pasteurellaceae</taxon>
        <taxon>Chelonobacter</taxon>
    </lineage>
</organism>
<comment type="function">
    <text evidence="7">Part of the tripartite ATP-independent periplasmic (TRAP) transport system.</text>
</comment>
<keyword evidence="3 7" id="KW-0997">Cell inner membrane</keyword>
<keyword evidence="6 7" id="KW-0472">Membrane</keyword>
<dbReference type="PIRSF" id="PIRSF006066">
    <property type="entry name" value="HI0050"/>
    <property type="match status" value="1"/>
</dbReference>
<dbReference type="EMBL" id="JSUM01000017">
    <property type="protein sequence ID" value="KGQ69548.1"/>
    <property type="molecule type" value="Genomic_DNA"/>
</dbReference>
<feature type="transmembrane region" description="Helical" evidence="7">
    <location>
        <begin position="220"/>
        <end position="240"/>
    </location>
</feature>
<feature type="transmembrane region" description="Helical" evidence="7">
    <location>
        <begin position="364"/>
        <end position="393"/>
    </location>
</feature>
<comment type="subunit">
    <text evidence="7">The complex comprises the extracytoplasmic solute receptor protein and the two transmembrane proteins.</text>
</comment>
<dbReference type="InterPro" id="IPR010656">
    <property type="entry name" value="DctM"/>
</dbReference>
<evidence type="ECO:0000256" key="3">
    <source>
        <dbReference type="ARBA" id="ARBA00022519"/>
    </source>
</evidence>
<comment type="similarity">
    <text evidence="7">Belongs to the TRAP transporter large permease family.</text>
</comment>
<feature type="transmembrane region" description="Helical" evidence="7">
    <location>
        <begin position="341"/>
        <end position="358"/>
    </location>
</feature>
<accession>A0A0A3AJH2</accession>
<keyword evidence="2" id="KW-1003">Cell membrane</keyword>
<evidence type="ECO:0000313" key="9">
    <source>
        <dbReference type="EMBL" id="KGQ69548.1"/>
    </source>
</evidence>
<sequence>MEWSTVIVLCSTFFFLLFAGVPISFSIGLASLITIMLSIPFDAAITVISQKMASGLDSFSLLAIPFFILAGNIMNRGGIALRLIEFAKVIGGRLPGSLAHVNVLANMMFGSISGSAVASAAAVGGTMAPLQRKEGYDPAFSAAVNITSSPTGLLIPPSNTFIVYSLISGGTSIGALFLAGYIPGILMGLSIMLVIGFIAKKRNYPVSPKPSKSEAIKKTLDALPSLGLIVVIMGGIVGGIFTATEASAFAVVYTLVLAVIFYREVSLKQLPKIILDSVVTTSIVLLLIGTSMGMSWAMANADIPYTISDALLNISENPIVILLIINIILLVVGIFMDMTPALLIFTPIFFPIVTELGMDPVHFGVLMAFNLSIGICTPPVGSALFIGCSVGGVRIDRVIKPLLPFYAVLIVALMLVTFIPELSLALPRIFLGY</sequence>
<evidence type="ECO:0000259" key="8">
    <source>
        <dbReference type="Pfam" id="PF06808"/>
    </source>
</evidence>
<feature type="transmembrane region" description="Helical" evidence="7">
    <location>
        <begin position="6"/>
        <end position="39"/>
    </location>
</feature>
<dbReference type="OrthoDB" id="8627919at2"/>
<keyword evidence="7" id="KW-0813">Transport</keyword>
<evidence type="ECO:0000256" key="1">
    <source>
        <dbReference type="ARBA" id="ARBA00004429"/>
    </source>
</evidence>
<dbReference type="PANTHER" id="PTHR33362:SF2">
    <property type="entry name" value="TRAP TRANSPORTER LARGE PERMEASE PROTEIN"/>
    <property type="match status" value="1"/>
</dbReference>
<dbReference type="GO" id="GO:0022857">
    <property type="term" value="F:transmembrane transporter activity"/>
    <property type="evidence" value="ECO:0007669"/>
    <property type="project" value="UniProtKB-UniRule"/>
</dbReference>
<evidence type="ECO:0000256" key="7">
    <source>
        <dbReference type="RuleBase" id="RU369079"/>
    </source>
</evidence>
<dbReference type="STRING" id="505317.OA57_11075"/>